<sequence length="145" mass="16846">MKQHMKDTVIPAIQQVKTVHETLDEDVDLAFGTGLLAFNEVCKRVEAMAVRDEDEIKERYIQMQKNAKTLFAQLEAAYDRRDRLWAQLEHDLSQCAEHAKAAVESLPAEIEETITRLEKKSKDMEKKEKKTVSNQKMLRELVEKM</sequence>
<name>A0AAW0GM26_9APHY</name>
<protein>
    <submittedName>
        <fullName evidence="1">Uncharacterized protein</fullName>
    </submittedName>
</protein>
<evidence type="ECO:0000313" key="2">
    <source>
        <dbReference type="Proteomes" id="UP001385951"/>
    </source>
</evidence>
<evidence type="ECO:0000313" key="1">
    <source>
        <dbReference type="EMBL" id="KAK7693806.1"/>
    </source>
</evidence>
<dbReference type="AlphaFoldDB" id="A0AAW0GM26"/>
<organism evidence="1 2">
    <name type="scientific">Cerrena zonata</name>
    <dbReference type="NCBI Taxonomy" id="2478898"/>
    <lineage>
        <taxon>Eukaryota</taxon>
        <taxon>Fungi</taxon>
        <taxon>Dikarya</taxon>
        <taxon>Basidiomycota</taxon>
        <taxon>Agaricomycotina</taxon>
        <taxon>Agaricomycetes</taxon>
        <taxon>Polyporales</taxon>
        <taxon>Cerrenaceae</taxon>
        <taxon>Cerrena</taxon>
    </lineage>
</organism>
<keyword evidence="2" id="KW-1185">Reference proteome</keyword>
<gene>
    <name evidence="1" type="ORF">QCA50_003378</name>
</gene>
<dbReference type="EMBL" id="JASBNA010000003">
    <property type="protein sequence ID" value="KAK7693806.1"/>
    <property type="molecule type" value="Genomic_DNA"/>
</dbReference>
<proteinExistence type="predicted"/>
<accession>A0AAW0GM26</accession>
<dbReference type="Proteomes" id="UP001385951">
    <property type="component" value="Unassembled WGS sequence"/>
</dbReference>
<comment type="caution">
    <text evidence="1">The sequence shown here is derived from an EMBL/GenBank/DDBJ whole genome shotgun (WGS) entry which is preliminary data.</text>
</comment>
<reference evidence="1 2" key="1">
    <citation type="submission" date="2022-09" db="EMBL/GenBank/DDBJ databases">
        <authorList>
            <person name="Palmer J.M."/>
        </authorList>
    </citation>
    <scope>NUCLEOTIDE SEQUENCE [LARGE SCALE GENOMIC DNA]</scope>
    <source>
        <strain evidence="1 2">DSM 7382</strain>
    </source>
</reference>